<comment type="caution">
    <text evidence="2">The sequence shown here is derived from an EMBL/GenBank/DDBJ whole genome shotgun (WGS) entry which is preliminary data.</text>
</comment>
<gene>
    <name evidence="2" type="ORF">R2363_10300</name>
</gene>
<sequence length="270" mass="28032">MHTTPRPDAATPVPTAPGTRTRLRAMAHGLLGSAPEADRAVRATERLLASYGPGPRARRGPGPVPDPGPPPEAVLARVCLGRLRAREARRTDPWDPWSDTPDAPGPTPAERLVLVLHDLFGVPYEDLALALERAPAAVRQIGARARARARGAEEMPAPDPVRLRAAVDAVLAAAREGDTAALRALLDPDAVLRADTGAVRGGVRPAHGAPAVARVLAARAAVARPVLVDGAPGLIAAPDAVYRFTAPAGPITSIDVLADPPHLSRLTISS</sequence>
<dbReference type="Proteomes" id="UP001278571">
    <property type="component" value="Unassembled WGS sequence"/>
</dbReference>
<reference evidence="2 3" key="1">
    <citation type="submission" date="2023-10" db="EMBL/GenBank/DDBJ databases">
        <authorList>
            <person name="Wang X.X."/>
        </authorList>
    </citation>
    <scope>NUCLEOTIDE SEQUENCE [LARGE SCALE GENOMIC DNA]</scope>
    <source>
        <strain evidence="2 3">NBRC 12816</strain>
    </source>
</reference>
<dbReference type="InterPro" id="IPR052704">
    <property type="entry name" value="ECF_Sigma-70_Domain"/>
</dbReference>
<protein>
    <submittedName>
        <fullName evidence="2">RNA polymerase subunit sigma-70</fullName>
    </submittedName>
</protein>
<dbReference type="RefSeq" id="WP_319009048.1">
    <property type="nucleotide sequence ID" value="NZ_JAWJZF010000310.1"/>
</dbReference>
<dbReference type="PANTHER" id="PTHR30173">
    <property type="entry name" value="SIGMA 19 FACTOR"/>
    <property type="match status" value="1"/>
</dbReference>
<evidence type="ECO:0000313" key="3">
    <source>
        <dbReference type="Proteomes" id="UP001278571"/>
    </source>
</evidence>
<accession>A0ABU4K4T2</accession>
<dbReference type="InterPro" id="IPR032710">
    <property type="entry name" value="NTF2-like_dom_sf"/>
</dbReference>
<dbReference type="InterPro" id="IPR036388">
    <property type="entry name" value="WH-like_DNA-bd_sf"/>
</dbReference>
<keyword evidence="3" id="KW-1185">Reference proteome</keyword>
<feature type="region of interest" description="Disordered" evidence="1">
    <location>
        <begin position="48"/>
        <end position="70"/>
    </location>
</feature>
<organism evidence="2 3">
    <name type="scientific">Streptomyces roseolus</name>
    <dbReference type="NCBI Taxonomy" id="67358"/>
    <lineage>
        <taxon>Bacteria</taxon>
        <taxon>Bacillati</taxon>
        <taxon>Actinomycetota</taxon>
        <taxon>Actinomycetes</taxon>
        <taxon>Kitasatosporales</taxon>
        <taxon>Streptomycetaceae</taxon>
        <taxon>Streptomyces</taxon>
    </lineage>
</organism>
<dbReference type="PANTHER" id="PTHR30173:SF43">
    <property type="entry name" value="ECF RNA POLYMERASE SIGMA FACTOR SIGI-RELATED"/>
    <property type="match status" value="1"/>
</dbReference>
<dbReference type="SUPFAM" id="SSF54427">
    <property type="entry name" value="NTF2-like"/>
    <property type="match status" value="1"/>
</dbReference>
<evidence type="ECO:0000313" key="2">
    <source>
        <dbReference type="EMBL" id="MDX2292564.1"/>
    </source>
</evidence>
<evidence type="ECO:0000256" key="1">
    <source>
        <dbReference type="SAM" id="MobiDB-lite"/>
    </source>
</evidence>
<feature type="region of interest" description="Disordered" evidence="1">
    <location>
        <begin position="1"/>
        <end position="21"/>
    </location>
</feature>
<name>A0ABU4K4T2_9ACTN</name>
<proteinExistence type="predicted"/>
<dbReference type="Gene3D" id="1.10.10.10">
    <property type="entry name" value="Winged helix-like DNA-binding domain superfamily/Winged helix DNA-binding domain"/>
    <property type="match status" value="1"/>
</dbReference>
<dbReference type="EMBL" id="JAWJZF010000310">
    <property type="protein sequence ID" value="MDX2292564.1"/>
    <property type="molecule type" value="Genomic_DNA"/>
</dbReference>